<keyword evidence="4" id="KW-1185">Reference proteome</keyword>
<dbReference type="EMBL" id="JQBR01000001">
    <property type="protein sequence ID" value="KRN67614.1"/>
    <property type="molecule type" value="Genomic_DNA"/>
</dbReference>
<comment type="similarity">
    <text evidence="1">Belongs to the DprA/Smf family.</text>
</comment>
<comment type="caution">
    <text evidence="3">The sequence shown here is derived from an EMBL/GenBank/DDBJ whole genome shotgun (WGS) entry which is preliminary data.</text>
</comment>
<dbReference type="PATRIC" id="fig|319652.3.peg.159"/>
<sequence length="304" mass="33981">MKNLQIRNFLLKLHLCQGIGCHGELQFWRWWRAHHEPGDECYLTANDLIALKCVSAQNQKKFSSAFSSVALQELLETHLEQVNYLTIADPQYPVQLKESYLAPICLFYQGSLELLRFPLLSIVGARLADHYGATSLSQLIPPVVKRNIVVVSGLAAGIDAMSHQETLRNGGRTIAVIGTGLNRSYPKQNTALQQYIGKNQLLLTEYPLNSGPKRHHFVERNRIIAGLCETLCVIQAKQHSGSLITANLALQNNRNVLAVPGKITDPLSAGCNELIVAGAKPVLNSQHIIEEFRFDRIQNMKYDY</sequence>
<dbReference type="Pfam" id="PF02481">
    <property type="entry name" value="DNA_processg_A"/>
    <property type="match status" value="1"/>
</dbReference>
<dbReference type="GO" id="GO:0009294">
    <property type="term" value="P:DNA-mediated transformation"/>
    <property type="evidence" value="ECO:0007669"/>
    <property type="project" value="InterPro"/>
</dbReference>
<dbReference type="STRING" id="319652.IV80_GL000157"/>
<dbReference type="RefSeq" id="WP_236699548.1">
    <property type="nucleotide sequence ID" value="NZ_BJVH01000001.1"/>
</dbReference>
<evidence type="ECO:0000313" key="3">
    <source>
        <dbReference type="EMBL" id="KRN67614.1"/>
    </source>
</evidence>
<accession>A0A0R2IS45</accession>
<organism evidence="3 4">
    <name type="scientific">Pediococcus cellicola</name>
    <dbReference type="NCBI Taxonomy" id="319652"/>
    <lineage>
        <taxon>Bacteria</taxon>
        <taxon>Bacillati</taxon>
        <taxon>Bacillota</taxon>
        <taxon>Bacilli</taxon>
        <taxon>Lactobacillales</taxon>
        <taxon>Lactobacillaceae</taxon>
        <taxon>Pediococcus</taxon>
    </lineage>
</organism>
<gene>
    <name evidence="3" type="ORF">IV80_GL000157</name>
</gene>
<evidence type="ECO:0000259" key="2">
    <source>
        <dbReference type="Pfam" id="PF02481"/>
    </source>
</evidence>
<evidence type="ECO:0000313" key="4">
    <source>
        <dbReference type="Proteomes" id="UP000051568"/>
    </source>
</evidence>
<dbReference type="NCBIfam" id="TIGR00732">
    <property type="entry name" value="dprA"/>
    <property type="match status" value="1"/>
</dbReference>
<feature type="domain" description="Smf/DprA SLOG" evidence="2">
    <location>
        <begin position="84"/>
        <end position="292"/>
    </location>
</feature>
<dbReference type="SUPFAM" id="SSF102405">
    <property type="entry name" value="MCP/YpsA-like"/>
    <property type="match status" value="1"/>
</dbReference>
<dbReference type="Gene3D" id="3.40.50.450">
    <property type="match status" value="1"/>
</dbReference>
<protein>
    <submittedName>
        <fullName evidence="3">DNA protecting protein DprA</fullName>
    </submittedName>
</protein>
<dbReference type="InterPro" id="IPR003488">
    <property type="entry name" value="DprA"/>
</dbReference>
<dbReference type="InterPro" id="IPR057666">
    <property type="entry name" value="DrpA_SLOG"/>
</dbReference>
<reference evidence="3 4" key="1">
    <citation type="journal article" date="2015" name="Genome Announc.">
        <title>Expanding the biotechnology potential of lactobacilli through comparative genomics of 213 strains and associated genera.</title>
        <authorList>
            <person name="Sun Z."/>
            <person name="Harris H.M."/>
            <person name="McCann A."/>
            <person name="Guo C."/>
            <person name="Argimon S."/>
            <person name="Zhang W."/>
            <person name="Yang X."/>
            <person name="Jeffery I.B."/>
            <person name="Cooney J.C."/>
            <person name="Kagawa T.F."/>
            <person name="Liu W."/>
            <person name="Song Y."/>
            <person name="Salvetti E."/>
            <person name="Wrobel A."/>
            <person name="Rasinkangas P."/>
            <person name="Parkhill J."/>
            <person name="Rea M.C."/>
            <person name="O'Sullivan O."/>
            <person name="Ritari J."/>
            <person name="Douillard F.P."/>
            <person name="Paul Ross R."/>
            <person name="Yang R."/>
            <person name="Briner A.E."/>
            <person name="Felis G.E."/>
            <person name="de Vos W.M."/>
            <person name="Barrangou R."/>
            <person name="Klaenhammer T.R."/>
            <person name="Caufield P.W."/>
            <person name="Cui Y."/>
            <person name="Zhang H."/>
            <person name="O'Toole P.W."/>
        </authorList>
    </citation>
    <scope>NUCLEOTIDE SEQUENCE [LARGE SCALE GENOMIC DNA]</scope>
    <source>
        <strain evidence="3 4">DSM 17757</strain>
    </source>
</reference>
<dbReference type="PANTHER" id="PTHR43022:SF1">
    <property type="entry name" value="PROTEIN SMF"/>
    <property type="match status" value="1"/>
</dbReference>
<proteinExistence type="inferred from homology"/>
<name>A0A0R2IS45_9LACO</name>
<evidence type="ECO:0000256" key="1">
    <source>
        <dbReference type="ARBA" id="ARBA00006525"/>
    </source>
</evidence>
<dbReference type="PANTHER" id="PTHR43022">
    <property type="entry name" value="PROTEIN SMF"/>
    <property type="match status" value="1"/>
</dbReference>
<dbReference type="Proteomes" id="UP000051568">
    <property type="component" value="Unassembled WGS sequence"/>
</dbReference>
<dbReference type="AlphaFoldDB" id="A0A0R2IS45"/>